<protein>
    <recommendedName>
        <fullName evidence="1">cyclic-guanylate-specific phosphodiesterase</fullName>
        <ecNumber evidence="1">3.1.4.52</ecNumber>
    </recommendedName>
</protein>
<dbReference type="Gene3D" id="3.20.20.450">
    <property type="entry name" value="EAL domain"/>
    <property type="match status" value="1"/>
</dbReference>
<dbReference type="SMART" id="SM00052">
    <property type="entry name" value="EAL"/>
    <property type="match status" value="1"/>
</dbReference>
<keyword evidence="9" id="KW-1185">Reference proteome</keyword>
<proteinExistence type="predicted"/>
<dbReference type="InterPro" id="IPR000160">
    <property type="entry name" value="GGDEF_dom"/>
</dbReference>
<feature type="transmembrane region" description="Helical" evidence="3">
    <location>
        <begin position="258"/>
        <end position="279"/>
    </location>
</feature>
<dbReference type="Gene3D" id="3.30.450.20">
    <property type="entry name" value="PAS domain"/>
    <property type="match status" value="1"/>
</dbReference>
<keyword evidence="2" id="KW-0973">c-di-GMP</keyword>
<dbReference type="InterPro" id="IPR000700">
    <property type="entry name" value="PAS-assoc_C"/>
</dbReference>
<dbReference type="Pfam" id="PF00990">
    <property type="entry name" value="GGDEF"/>
    <property type="match status" value="1"/>
</dbReference>
<dbReference type="PANTHER" id="PTHR44757">
    <property type="entry name" value="DIGUANYLATE CYCLASE DGCP"/>
    <property type="match status" value="1"/>
</dbReference>
<dbReference type="EMBL" id="BMXR01000001">
    <property type="protein sequence ID" value="GGX40393.1"/>
    <property type="molecule type" value="Genomic_DNA"/>
</dbReference>
<evidence type="ECO:0000259" key="5">
    <source>
        <dbReference type="PROSITE" id="PS50113"/>
    </source>
</evidence>
<dbReference type="GO" id="GO:0071111">
    <property type="term" value="F:cyclic-guanylate-specific phosphodiesterase activity"/>
    <property type="evidence" value="ECO:0007669"/>
    <property type="project" value="UniProtKB-EC"/>
</dbReference>
<dbReference type="PROSITE" id="PS50883">
    <property type="entry name" value="EAL"/>
    <property type="match status" value="1"/>
</dbReference>
<feature type="domain" description="PAS" evidence="4">
    <location>
        <begin position="293"/>
        <end position="363"/>
    </location>
</feature>
<dbReference type="NCBIfam" id="TIGR00229">
    <property type="entry name" value="sensory_box"/>
    <property type="match status" value="1"/>
</dbReference>
<dbReference type="Gene3D" id="3.40.190.10">
    <property type="entry name" value="Periplasmic binding protein-like II"/>
    <property type="match status" value="2"/>
</dbReference>
<evidence type="ECO:0000256" key="2">
    <source>
        <dbReference type="ARBA" id="ARBA00022636"/>
    </source>
</evidence>
<dbReference type="SUPFAM" id="SSF53850">
    <property type="entry name" value="Periplasmic binding protein-like II"/>
    <property type="match status" value="1"/>
</dbReference>
<keyword evidence="3" id="KW-0472">Membrane</keyword>
<dbReference type="SUPFAM" id="SSF55785">
    <property type="entry name" value="PYP-like sensor domain (PAS domain)"/>
    <property type="match status" value="1"/>
</dbReference>
<dbReference type="InterPro" id="IPR029787">
    <property type="entry name" value="Nucleotide_cyclase"/>
</dbReference>
<dbReference type="PROSITE" id="PS50113">
    <property type="entry name" value="PAC"/>
    <property type="match status" value="1"/>
</dbReference>
<feature type="domain" description="PAC" evidence="5">
    <location>
        <begin position="364"/>
        <end position="417"/>
    </location>
</feature>
<dbReference type="Pfam" id="PF08448">
    <property type="entry name" value="PAS_4"/>
    <property type="match status" value="1"/>
</dbReference>
<dbReference type="Proteomes" id="UP000626148">
    <property type="component" value="Unassembled WGS sequence"/>
</dbReference>
<dbReference type="InterPro" id="IPR043128">
    <property type="entry name" value="Rev_trsase/Diguanyl_cyclase"/>
</dbReference>
<evidence type="ECO:0000259" key="4">
    <source>
        <dbReference type="PROSITE" id="PS50112"/>
    </source>
</evidence>
<dbReference type="SMART" id="SM00267">
    <property type="entry name" value="GGDEF"/>
    <property type="match status" value="1"/>
</dbReference>
<dbReference type="InterPro" id="IPR052155">
    <property type="entry name" value="Biofilm_reg_signaling"/>
</dbReference>
<dbReference type="AlphaFoldDB" id="A0A918N5W0"/>
<reference evidence="8" key="2">
    <citation type="submission" date="2020-09" db="EMBL/GenBank/DDBJ databases">
        <authorList>
            <person name="Sun Q."/>
            <person name="Kim S."/>
        </authorList>
    </citation>
    <scope>NUCLEOTIDE SEQUENCE</scope>
    <source>
        <strain evidence="8">KCTC 22169</strain>
    </source>
</reference>
<feature type="domain" description="GGDEF" evidence="7">
    <location>
        <begin position="448"/>
        <end position="585"/>
    </location>
</feature>
<dbReference type="PROSITE" id="PS50887">
    <property type="entry name" value="GGDEF"/>
    <property type="match status" value="1"/>
</dbReference>
<dbReference type="InterPro" id="IPR035965">
    <property type="entry name" value="PAS-like_dom_sf"/>
</dbReference>
<dbReference type="InterPro" id="IPR013656">
    <property type="entry name" value="PAS_4"/>
</dbReference>
<dbReference type="SUPFAM" id="SSF55073">
    <property type="entry name" value="Nucleotide cyclase"/>
    <property type="match status" value="1"/>
</dbReference>
<dbReference type="InterPro" id="IPR035919">
    <property type="entry name" value="EAL_sf"/>
</dbReference>
<dbReference type="CDD" id="cd00130">
    <property type="entry name" value="PAS"/>
    <property type="match status" value="1"/>
</dbReference>
<gene>
    <name evidence="8" type="ORF">GCM10007392_03880</name>
</gene>
<dbReference type="CDD" id="cd01948">
    <property type="entry name" value="EAL"/>
    <property type="match status" value="1"/>
</dbReference>
<evidence type="ECO:0000259" key="7">
    <source>
        <dbReference type="PROSITE" id="PS50887"/>
    </source>
</evidence>
<dbReference type="CDD" id="cd01949">
    <property type="entry name" value="GGDEF"/>
    <property type="match status" value="1"/>
</dbReference>
<evidence type="ECO:0000313" key="9">
    <source>
        <dbReference type="Proteomes" id="UP000626148"/>
    </source>
</evidence>
<feature type="domain" description="EAL" evidence="6">
    <location>
        <begin position="594"/>
        <end position="848"/>
    </location>
</feature>
<dbReference type="InterPro" id="IPR001638">
    <property type="entry name" value="Solute-binding_3/MltF_N"/>
</dbReference>
<dbReference type="InterPro" id="IPR000014">
    <property type="entry name" value="PAS"/>
</dbReference>
<comment type="caution">
    <text evidence="8">The sequence shown here is derived from an EMBL/GenBank/DDBJ whole genome shotgun (WGS) entry which is preliminary data.</text>
</comment>
<keyword evidence="3" id="KW-0812">Transmembrane</keyword>
<evidence type="ECO:0000256" key="3">
    <source>
        <dbReference type="SAM" id="Phobius"/>
    </source>
</evidence>
<organism evidence="8 9">
    <name type="scientific">Saccharospirillum salsuginis</name>
    <dbReference type="NCBI Taxonomy" id="418750"/>
    <lineage>
        <taxon>Bacteria</taxon>
        <taxon>Pseudomonadati</taxon>
        <taxon>Pseudomonadota</taxon>
        <taxon>Gammaproteobacteria</taxon>
        <taxon>Oceanospirillales</taxon>
        <taxon>Saccharospirillaceae</taxon>
        <taxon>Saccharospirillum</taxon>
    </lineage>
</organism>
<dbReference type="Gene3D" id="3.30.70.270">
    <property type="match status" value="1"/>
</dbReference>
<dbReference type="InterPro" id="IPR001633">
    <property type="entry name" value="EAL_dom"/>
</dbReference>
<dbReference type="SMART" id="SM00091">
    <property type="entry name" value="PAS"/>
    <property type="match status" value="1"/>
</dbReference>
<dbReference type="NCBIfam" id="TIGR00254">
    <property type="entry name" value="GGDEF"/>
    <property type="match status" value="1"/>
</dbReference>
<evidence type="ECO:0000313" key="8">
    <source>
        <dbReference type="EMBL" id="GGX40393.1"/>
    </source>
</evidence>
<dbReference type="Pfam" id="PF00563">
    <property type="entry name" value="EAL"/>
    <property type="match status" value="1"/>
</dbReference>
<dbReference type="RefSeq" id="WP_189606801.1">
    <property type="nucleotide sequence ID" value="NZ_BMXR01000001.1"/>
</dbReference>
<evidence type="ECO:0000256" key="1">
    <source>
        <dbReference type="ARBA" id="ARBA00012282"/>
    </source>
</evidence>
<dbReference type="PROSITE" id="PS50112">
    <property type="entry name" value="PAS"/>
    <property type="match status" value="1"/>
</dbReference>
<name>A0A918N5W0_9GAMM</name>
<dbReference type="PANTHER" id="PTHR44757:SF2">
    <property type="entry name" value="BIOFILM ARCHITECTURE MAINTENANCE PROTEIN MBAA"/>
    <property type="match status" value="1"/>
</dbReference>
<evidence type="ECO:0000259" key="6">
    <source>
        <dbReference type="PROSITE" id="PS50883"/>
    </source>
</evidence>
<sequence length="858" mass="96032">MPLQRHWLFSLLLMTMLVVQVAAARTLTVGVYQNEPKIFFDEQGRPSGLFVDLLTAIAREQGWSLEFQSCNWTRCLRMLNRGELDLMPDVAYSDARADVYDFHRQPALNSWSQLYARADASLVSIFQLENRRVAVLDESIQEAGFTDLLDGFGVNVTLVGVDSYPEAFRRVQVGEVDAAITNHQYGALFASRFELVATPIVFQPVPLYFATGQGLNPEVLSAIDMQLSQWRLDPDSVYFDILDRWQTLPPKPLVSPRLIGMLVAALVLLFIAVGVVFWLRRVVADRTRDLRQSEQKLATILDSVGAFIYIKDRDGRYVYANKKVLDNFKLTENELIGKDDSDVLDAETARELLTNDRKVIADGQPLSVEEQMRYGQIQGTYVSVKIPLRDSDGQVYALCGISTDITEQKQREQKIHQLAYYDSQTGLPNRAYLFDHLEHRVRDRQSDQGVALLVIDIDHFKNINDYHGHEYGDDLLREVSRRLQSLLSGDSHLIHLGADEFVILATGLESATLNETTQRLCDQVLTLLRKHYAWDDFTYHCTASVGAALSDDASDYSLDTLMKQAELAMHQAKKTGRGRVCFYSSDMQTVLQSRMELEADMRVSIHREDFFLVYQPQVDANGRIIGAEALLRWQHPQRGVVSPGEFIPVAESSGLIQPLGRWVLKTACSQLHAWSKDSTTEALTLSVNVSAWQFRSDDFVASIEAVLHLTGARPERLKIELTESMLIDDLDDAIDKITALKDIGVQVALDDFGTGYSSLAYLKRLPLAQLKIDQSFVADILTNSVAGAIARTIIGLGHSLEVDVIAEGVETEAQKDWLAAAGCLAYQGYLFGRPDSADALLRQLSDDSAGETDYPSVG</sequence>
<dbReference type="Pfam" id="PF00497">
    <property type="entry name" value="SBP_bac_3"/>
    <property type="match status" value="1"/>
</dbReference>
<dbReference type="SUPFAM" id="SSF141868">
    <property type="entry name" value="EAL domain-like"/>
    <property type="match status" value="1"/>
</dbReference>
<dbReference type="EC" id="3.1.4.52" evidence="1"/>
<accession>A0A918N5W0</accession>
<dbReference type="SMART" id="SM00062">
    <property type="entry name" value="PBPb"/>
    <property type="match status" value="1"/>
</dbReference>
<reference evidence="8" key="1">
    <citation type="journal article" date="2014" name="Int. J. Syst. Evol. Microbiol.">
        <title>Complete genome sequence of Corynebacterium casei LMG S-19264T (=DSM 44701T), isolated from a smear-ripened cheese.</title>
        <authorList>
            <consortium name="US DOE Joint Genome Institute (JGI-PGF)"/>
            <person name="Walter F."/>
            <person name="Albersmeier A."/>
            <person name="Kalinowski J."/>
            <person name="Ruckert C."/>
        </authorList>
    </citation>
    <scope>NUCLEOTIDE SEQUENCE</scope>
    <source>
        <strain evidence="8">KCTC 22169</strain>
    </source>
</reference>
<keyword evidence="3" id="KW-1133">Transmembrane helix</keyword>
<dbReference type="FunFam" id="3.20.20.450:FF:000001">
    <property type="entry name" value="Cyclic di-GMP phosphodiesterase yahA"/>
    <property type="match status" value="1"/>
</dbReference>